<dbReference type="InterPro" id="IPR032436">
    <property type="entry name" value="URB1_C"/>
</dbReference>
<feature type="domain" description="URB1 N-terminal" evidence="2">
    <location>
        <begin position="80"/>
        <end position="386"/>
    </location>
</feature>
<feature type="domain" description="URB1 C-terminal" evidence="3">
    <location>
        <begin position="2050"/>
        <end position="2240"/>
    </location>
</feature>
<sequence length="2622" mass="294817">MASPAVEPKREQNFLVRVGMDAWTQPFAVSNKVRLVHILKNLHTSEVKIYSDASREFIRLLDGESGGEVLRDYVQQSPQLSELVEAWRLHREKPGMAYILSLFAAVVGHPDGKLRRHGLVKKSLDGIARMILEDKEKIGDVFLELNSGEFRRQNAALDLLAAIVRRGGGLASEVAERFDFKMAILPQLAGTIKKKGGKDGGKRRKGAEFGSTRRSFVGFAMSFLEVGNPRLLRWVLQQKEVYSGVLRGIGNDDAETVMYALSTLRDNVLVEESLVPPGLRSVLFGSATLEQLSLISGNLDAGEAADIAYEVLLMVCTDPKNGLMPGTNLRGNEKRLLDLMKKLKATEVAYHKSLLLAIVSKRLSLCSAYMNEFPYNIEPRSSPSWLVLLSIYIFISFSVQYGRVGLIIVCRFAAISLAADVIASAKCDSIVHTLSSNSHGLVSVDDEEVQVVLKCIVPNVCSRAVINRGLLHSDDLVKHGSLRLVFESVNLLCYIIEAINGMVSKGIAKSEFIGSAKVIIKIDDSPVLSCSDAADVSLVDEVHHGDEMQVKRWASLREYIQDEVHGAMPDPQVLLKLLSSASQKHQDYSHNIRKKNTQLSEPPQKKRRYNSSTEVDDIIIGGIDAEQDKDTSEEQDLESKNDRTTTLCEIWCLDKQDPKMKDAKVVEDVFHSKLLDVLRLYLRVMPSSFDGSYDFFRIIPPNPLDLSKDEQQSLLSLLLEYSGQSGGCWDLGRVPESMYKYLQPLFYIMLDSQIKNIRDQAYILIKAAMASSGAFDQNFTEIDAWLVFLPGYETKWCTRENQRVGAPNKLSHIVIPFLCDAISVVGNNLYKYQEHTRKLISKSGQIEGTPAFSPLIICVLQKCLRLLDLNSGSMKLHEKATVSLYVCNTIHLILQSQADVQLLSDLIGAVLNERFDKISSEEMNSWIYLAEWRPLTTMLHLLRRISNKKTCSLFTTLGHSSEFDGNSLCSVSRKVEEMLNQEQTNSPDDVATAFLFSVICAPPKDIISDFPDLLHVVKTHFPSHLAFLSSVLFLQHDYLAKVASCWPDIFSSIGLFKDDMNVDHVNIVEDKWQNLSVSTESAPLSTFLSVSPFCALLPSVLSLAFSAPDEISEAHKDALLRLLEVKLSECTLSEVTLNLRVILFWSHHLLSSYTIECSSVLEKLCHLCFALVDRVFERIQVLTADRHSKSADLSYPVQCIKEIVDSVIHHPMISLSLSRALSNCQNLSDGSLKHLEEALAVFTKENLHLLDHFVLNLLCKLYDLLLMVGSFEANYSRDDGPSHASLFAASNLLLENILLLFKEKFELCMDKVKFGLLLPNFYMIRTMSKFLSPVKLLDLANWMFTKLGGCSSSYSTAFVPAALMCLNITDVALEKLCCYLQKDQRSESNLLWDLEIHITTIQQAYHIVLHFATKWNIEFADHCLLKMLDRIHNTERYSGWSTDYIAFHMILSTMATNIPIDILHHCILPTSKVKVKALLLLLEASPMHMDLFGHIFLEILKKDNSVLQIKDSDSNASWAEEDGAILLLPAALSCMKCHSDESGRCAEFLDPVPLFYSELLLCDKGFSSWKSFVTRSIFEEDFSDFIPTSVKDITIYFSGTLLGKSVTMLHYYYASKEVSRKQRLEIVSSIVPESSDLLDSDLNDINPTSYEAILKVTNELFAKISLIRLLLSPRKLLSSEVVSERESKRLHKAKLNFICVLVRTMDKIFMKFPLSDNILSHSAKERKVICFLEYIILKNIIELSSEIQSHLNQLKSIPFLSQFIRSSLLHRFNDPVTIKALRCILVVLSQGKFSADEVLELILGHSNFVSTITCNEVSEYPSAHNPTGGMLQTAPSILKLVDSSFIEENKPQLCLTGKRRIEIIRLLRVLYDIRSRQQNNSQLSESRELVFLLLSIYGATLSETDLEVLHLMNEIESPECRTITEVDHLWGSAALKFREELKLDFSKSDSHNIENAEITERRRALFRENIPVDSKLCAKTALLYCYKRSSRASAFSLEQLQRENFVDSFEVTSQRMNDQIYDPNFVLRFSIHTILMGYIEPAEFARLGLLAITLVSIASPDQELRMLGYECLGAFKKSLEASQRSKETWQLQLLLTYLQNGISEQWQRIPSIIAVFAAEASLTLLDSSHAQFTAINNFLMHSTSVSLQSIPLFPTLLQTSSVHFKAERLWMLRLLSAGANLADDAKIYKRGRVLELALTFCSSPVSDSELKVLVLKVLKKCVKLPVLAHHLVKESGLLSWLSSVISILSDSAESSHSRVAELTLEVVNDLISSRLITDWLQETALEQLSAISSDLCVLLIKNVKLLKGNVPLLTSVLSVITSTMRLSMKRKIYQPHFTLSLNGVFSLCQATGGSFTSAEHKLAMELGVDAILMNGPMPISSEMDKSRISMIVSWATSTIFWLYSNQRSLLEISSKEPPVNESQLSKLLRLLVASVILGRTSRISHGKSGDLARSTSSLGTLHSFLNDAYERVDTVESCSANDTLAVIILYLQDHVQRNSDSLPSIVMALCLLLLDRSSKQVNQHLANNRGKIEMLCSKIRSPAESNPSWRWHYYQPWKDPAVTRTEMERMEEEQACRSLLILFSNAFSARLTEFPVLSLDDVEKSGLFQWERESMVKQQHCD</sequence>
<evidence type="ECO:0000259" key="2">
    <source>
        <dbReference type="Pfam" id="PF11707"/>
    </source>
</evidence>
<dbReference type="Pfam" id="PF16201">
    <property type="entry name" value="NopRA1"/>
    <property type="match status" value="1"/>
</dbReference>
<dbReference type="EMBL" id="OZ075124">
    <property type="protein sequence ID" value="CAL4920609.1"/>
    <property type="molecule type" value="Genomic_DNA"/>
</dbReference>
<dbReference type="InterPro" id="IPR021714">
    <property type="entry name" value="URB1_N"/>
</dbReference>
<accession>A0ABC8X6C1</accession>
<evidence type="ECO:0000313" key="4">
    <source>
        <dbReference type="EMBL" id="CAL4920609.1"/>
    </source>
</evidence>
<dbReference type="InterPro" id="IPR039844">
    <property type="entry name" value="URB1"/>
</dbReference>
<keyword evidence="5" id="KW-1185">Reference proteome</keyword>
<evidence type="ECO:0000259" key="3">
    <source>
        <dbReference type="Pfam" id="PF16201"/>
    </source>
</evidence>
<gene>
    <name evidence="4" type="ORF">URODEC1_LOCUS20527</name>
</gene>
<evidence type="ECO:0000313" key="5">
    <source>
        <dbReference type="Proteomes" id="UP001497457"/>
    </source>
</evidence>
<protein>
    <recommendedName>
        <fullName evidence="6">Nucleolar pre-ribosomal-associated protein 1</fullName>
    </recommendedName>
</protein>
<dbReference type="PANTHER" id="PTHR13500:SF0">
    <property type="entry name" value="NUCLEOLAR PRE-RIBOSOMAL-ASSOCIATED PROTEIN 1"/>
    <property type="match status" value="1"/>
</dbReference>
<name>A0ABC8X6C1_9POAL</name>
<feature type="region of interest" description="Disordered" evidence="1">
    <location>
        <begin position="587"/>
        <end position="611"/>
    </location>
</feature>
<evidence type="ECO:0008006" key="6">
    <source>
        <dbReference type="Google" id="ProtNLM"/>
    </source>
</evidence>
<evidence type="ECO:0000256" key="1">
    <source>
        <dbReference type="SAM" id="MobiDB-lite"/>
    </source>
</evidence>
<reference evidence="5" key="1">
    <citation type="submission" date="2024-06" db="EMBL/GenBank/DDBJ databases">
        <authorList>
            <person name="Ryan C."/>
        </authorList>
    </citation>
    <scope>NUCLEOTIDE SEQUENCE [LARGE SCALE GENOMIC DNA]</scope>
</reference>
<proteinExistence type="predicted"/>
<reference evidence="4 5" key="2">
    <citation type="submission" date="2024-10" db="EMBL/GenBank/DDBJ databases">
        <authorList>
            <person name="Ryan C."/>
        </authorList>
    </citation>
    <scope>NUCLEOTIDE SEQUENCE [LARGE SCALE GENOMIC DNA]</scope>
</reference>
<dbReference type="Pfam" id="PF11707">
    <property type="entry name" value="Npa1"/>
    <property type="match status" value="1"/>
</dbReference>
<dbReference type="PANTHER" id="PTHR13500">
    <property type="entry name" value="NUCLEOLAR PRERIBOSOMAL-ASSOCIATED PROTEIN 1"/>
    <property type="match status" value="1"/>
</dbReference>
<organism evidence="4 5">
    <name type="scientific">Urochloa decumbens</name>
    <dbReference type="NCBI Taxonomy" id="240449"/>
    <lineage>
        <taxon>Eukaryota</taxon>
        <taxon>Viridiplantae</taxon>
        <taxon>Streptophyta</taxon>
        <taxon>Embryophyta</taxon>
        <taxon>Tracheophyta</taxon>
        <taxon>Spermatophyta</taxon>
        <taxon>Magnoliopsida</taxon>
        <taxon>Liliopsida</taxon>
        <taxon>Poales</taxon>
        <taxon>Poaceae</taxon>
        <taxon>PACMAD clade</taxon>
        <taxon>Panicoideae</taxon>
        <taxon>Panicodae</taxon>
        <taxon>Paniceae</taxon>
        <taxon>Melinidinae</taxon>
        <taxon>Urochloa</taxon>
    </lineage>
</organism>
<dbReference type="Proteomes" id="UP001497457">
    <property type="component" value="Chromosome 14rd"/>
</dbReference>